<feature type="transmembrane region" description="Helical" evidence="1">
    <location>
        <begin position="25"/>
        <end position="43"/>
    </location>
</feature>
<sequence>MLSFSLLMGLLNVKRDTRAHRRWMLRGVVYFSVVILTKVLSIISRSIITRIGGFYSIWRCDEALYVLQDPNALSQRFPQCTQNVTDTSNNPFSIAVLASNHGDKLERSSALRLVAGMCLWVSLIIYALGVEIYLHATDSQNQTRHGFVLEPRDFEQPEREYEDSRF</sequence>
<evidence type="ECO:0000256" key="1">
    <source>
        <dbReference type="SAM" id="Phobius"/>
    </source>
</evidence>
<feature type="transmembrane region" description="Helical" evidence="1">
    <location>
        <begin position="113"/>
        <end position="134"/>
    </location>
</feature>
<protein>
    <submittedName>
        <fullName evidence="2">Uncharacterized protein</fullName>
    </submittedName>
</protein>
<evidence type="ECO:0000313" key="2">
    <source>
        <dbReference type="EMBL" id="KAK7452783.1"/>
    </source>
</evidence>
<accession>A0ABR1J9Q0</accession>
<dbReference type="EMBL" id="JBANRG010000028">
    <property type="protein sequence ID" value="KAK7452783.1"/>
    <property type="molecule type" value="Genomic_DNA"/>
</dbReference>
<keyword evidence="1" id="KW-1133">Transmembrane helix</keyword>
<comment type="caution">
    <text evidence="2">The sequence shown here is derived from an EMBL/GenBank/DDBJ whole genome shotgun (WGS) entry which is preliminary data.</text>
</comment>
<organism evidence="2 3">
    <name type="scientific">Marasmiellus scandens</name>
    <dbReference type="NCBI Taxonomy" id="2682957"/>
    <lineage>
        <taxon>Eukaryota</taxon>
        <taxon>Fungi</taxon>
        <taxon>Dikarya</taxon>
        <taxon>Basidiomycota</taxon>
        <taxon>Agaricomycotina</taxon>
        <taxon>Agaricomycetes</taxon>
        <taxon>Agaricomycetidae</taxon>
        <taxon>Agaricales</taxon>
        <taxon>Marasmiineae</taxon>
        <taxon>Omphalotaceae</taxon>
        <taxon>Marasmiellus</taxon>
    </lineage>
</organism>
<gene>
    <name evidence="2" type="ORF">VKT23_012186</name>
</gene>
<name>A0ABR1J9Q0_9AGAR</name>
<proteinExistence type="predicted"/>
<evidence type="ECO:0000313" key="3">
    <source>
        <dbReference type="Proteomes" id="UP001498398"/>
    </source>
</evidence>
<dbReference type="Proteomes" id="UP001498398">
    <property type="component" value="Unassembled WGS sequence"/>
</dbReference>
<keyword evidence="1" id="KW-0812">Transmembrane</keyword>
<reference evidence="2 3" key="1">
    <citation type="submission" date="2024-01" db="EMBL/GenBank/DDBJ databases">
        <title>A draft genome for the cacao thread blight pathogen Marasmiellus scandens.</title>
        <authorList>
            <person name="Baruah I.K."/>
            <person name="Leung J."/>
            <person name="Bukari Y."/>
            <person name="Amoako-Attah I."/>
            <person name="Meinhardt L.W."/>
            <person name="Bailey B.A."/>
            <person name="Cohen S.P."/>
        </authorList>
    </citation>
    <scope>NUCLEOTIDE SEQUENCE [LARGE SCALE GENOMIC DNA]</scope>
    <source>
        <strain evidence="2 3">GH-19</strain>
    </source>
</reference>
<keyword evidence="3" id="KW-1185">Reference proteome</keyword>
<keyword evidence="1" id="KW-0472">Membrane</keyword>